<evidence type="ECO:0000313" key="2">
    <source>
        <dbReference type="EMBL" id="KAH1056618.1"/>
    </source>
</evidence>
<proteinExistence type="predicted"/>
<accession>A0A9D3ZQD1</accession>
<sequence>MAWKTKFKDTQTKCTQLEGEVRSLKESESSLNEQLKAQEQRYKADLDGLR</sequence>
<dbReference type="AlphaFoldDB" id="A0A9D3ZQD1"/>
<gene>
    <name evidence="2" type="ORF">J1N35_034683</name>
</gene>
<dbReference type="Proteomes" id="UP000828251">
    <property type="component" value="Unassembled WGS sequence"/>
</dbReference>
<keyword evidence="3" id="KW-1185">Reference proteome</keyword>
<protein>
    <submittedName>
        <fullName evidence="2">Uncharacterized protein</fullName>
    </submittedName>
</protein>
<dbReference type="EMBL" id="JAIQCV010000010">
    <property type="protein sequence ID" value="KAH1056618.1"/>
    <property type="molecule type" value="Genomic_DNA"/>
</dbReference>
<name>A0A9D3ZQD1_9ROSI</name>
<comment type="caution">
    <text evidence="2">The sequence shown here is derived from an EMBL/GenBank/DDBJ whole genome shotgun (WGS) entry which is preliminary data.</text>
</comment>
<feature type="coiled-coil region" evidence="1">
    <location>
        <begin position="7"/>
        <end position="41"/>
    </location>
</feature>
<organism evidence="2 3">
    <name type="scientific">Gossypium stocksii</name>
    <dbReference type="NCBI Taxonomy" id="47602"/>
    <lineage>
        <taxon>Eukaryota</taxon>
        <taxon>Viridiplantae</taxon>
        <taxon>Streptophyta</taxon>
        <taxon>Embryophyta</taxon>
        <taxon>Tracheophyta</taxon>
        <taxon>Spermatophyta</taxon>
        <taxon>Magnoliopsida</taxon>
        <taxon>eudicotyledons</taxon>
        <taxon>Gunneridae</taxon>
        <taxon>Pentapetalae</taxon>
        <taxon>rosids</taxon>
        <taxon>malvids</taxon>
        <taxon>Malvales</taxon>
        <taxon>Malvaceae</taxon>
        <taxon>Malvoideae</taxon>
        <taxon>Gossypium</taxon>
    </lineage>
</organism>
<evidence type="ECO:0000313" key="3">
    <source>
        <dbReference type="Proteomes" id="UP000828251"/>
    </source>
</evidence>
<evidence type="ECO:0000256" key="1">
    <source>
        <dbReference type="SAM" id="Coils"/>
    </source>
</evidence>
<keyword evidence="1" id="KW-0175">Coiled coil</keyword>
<reference evidence="2 3" key="1">
    <citation type="journal article" date="2021" name="Plant Biotechnol. J.">
        <title>Multi-omics assisted identification of the key and species-specific regulatory components of drought-tolerant mechanisms in Gossypium stocksii.</title>
        <authorList>
            <person name="Yu D."/>
            <person name="Ke L."/>
            <person name="Zhang D."/>
            <person name="Wu Y."/>
            <person name="Sun Y."/>
            <person name="Mei J."/>
            <person name="Sun J."/>
            <person name="Sun Y."/>
        </authorList>
    </citation>
    <scope>NUCLEOTIDE SEQUENCE [LARGE SCALE GENOMIC DNA]</scope>
    <source>
        <strain evidence="3">cv. E1</strain>
        <tissue evidence="2">Leaf</tissue>
    </source>
</reference>